<dbReference type="EMBL" id="BK016013">
    <property type="protein sequence ID" value="DAF89547.1"/>
    <property type="molecule type" value="Genomic_DNA"/>
</dbReference>
<protein>
    <submittedName>
        <fullName evidence="1">Distal tail protein</fullName>
    </submittedName>
</protein>
<name>A0A8S5U528_9CAUD</name>
<accession>A0A8S5U528</accession>
<dbReference type="Gene3D" id="2.40.30.200">
    <property type="match status" value="1"/>
</dbReference>
<organism evidence="1">
    <name type="scientific">Siphoviridae sp. ctRSW19</name>
    <dbReference type="NCBI Taxonomy" id="2825503"/>
    <lineage>
        <taxon>Viruses</taxon>
        <taxon>Duplodnaviria</taxon>
        <taxon>Heunggongvirae</taxon>
        <taxon>Uroviricota</taxon>
        <taxon>Caudoviricetes</taxon>
    </lineage>
</organism>
<sequence>MPLAARKLDVQSVPGRSGDLIFPQDAYENYVQQYEVYISAERIRLPRAMREVAQWLCAPKGYQRLEDSYDLEAFRNAYFVGPLDVESIMHRFGRATIEFSCQPQRWLRSGEIESRLINGHSLLNPTAFAAKPLITVTGSGSGTLTVGSRTVEINSFPDGYVVLDCEAQNAYGAQGANRNATILAPEFPELAAGETPVSWSGGITAVTIKPRWWTL</sequence>
<reference evidence="1" key="1">
    <citation type="journal article" date="2021" name="Proc. Natl. Acad. Sci. U.S.A.">
        <title>A Catalog of Tens of Thousands of Viruses from Human Metagenomes Reveals Hidden Associations with Chronic Diseases.</title>
        <authorList>
            <person name="Tisza M.J."/>
            <person name="Buck C.B."/>
        </authorList>
    </citation>
    <scope>NUCLEOTIDE SEQUENCE</scope>
    <source>
        <strain evidence="1">CtRSW19</strain>
    </source>
</reference>
<proteinExistence type="predicted"/>
<evidence type="ECO:0000313" key="1">
    <source>
        <dbReference type="EMBL" id="DAF89547.1"/>
    </source>
</evidence>